<dbReference type="GO" id="GO:0005829">
    <property type="term" value="C:cytosol"/>
    <property type="evidence" value="ECO:0007669"/>
    <property type="project" value="TreeGrafter"/>
</dbReference>
<feature type="compositionally biased region" description="Basic and acidic residues" evidence="3">
    <location>
        <begin position="1"/>
        <end position="17"/>
    </location>
</feature>
<comment type="subcellular location">
    <subcellularLocation>
        <location evidence="2">Cytoplasm</location>
        <location evidence="2">Nucleoid</location>
    </subcellularLocation>
</comment>
<dbReference type="Gene3D" id="3.30.1310.10">
    <property type="entry name" value="Nucleoid-associated protein YbaB-like domain"/>
    <property type="match status" value="1"/>
</dbReference>
<dbReference type="PANTHER" id="PTHR33449:SF1">
    <property type="entry name" value="NUCLEOID-ASSOCIATED PROTEIN YBAB"/>
    <property type="match status" value="1"/>
</dbReference>
<reference evidence="4 5" key="1">
    <citation type="submission" date="2019-08" db="EMBL/GenBank/DDBJ databases">
        <title>Genome of Phaeodactylibacter luteus.</title>
        <authorList>
            <person name="Bowman J.P."/>
        </authorList>
    </citation>
    <scope>NUCLEOTIDE SEQUENCE [LARGE SCALE GENOMIC DNA]</scope>
    <source>
        <strain evidence="4 5">KCTC 42180</strain>
    </source>
</reference>
<protein>
    <recommendedName>
        <fullName evidence="2">Nucleoid-associated protein FRY97_04200</fullName>
    </recommendedName>
</protein>
<dbReference type="Proteomes" id="UP000321580">
    <property type="component" value="Unassembled WGS sequence"/>
</dbReference>
<sequence length="101" mass="10999">MLGDMEERQKEMRKKLAEISVTGTSPEGAVTVTANANRQITDIAIDQEQLDWSDVEMVQDLVLAAVNQALELAAAKEAEETQRMVKDMLPPGLGNLGNLFG</sequence>
<dbReference type="GO" id="GO:0043590">
    <property type="term" value="C:bacterial nucleoid"/>
    <property type="evidence" value="ECO:0007669"/>
    <property type="project" value="UniProtKB-UniRule"/>
</dbReference>
<accession>A0A5C6S238</accession>
<keyword evidence="1 2" id="KW-0238">DNA-binding</keyword>
<gene>
    <name evidence="4" type="ORF">FRY97_04200</name>
</gene>
<feature type="region of interest" description="Disordered" evidence="3">
    <location>
        <begin position="1"/>
        <end position="20"/>
    </location>
</feature>
<dbReference type="GO" id="GO:0003677">
    <property type="term" value="F:DNA binding"/>
    <property type="evidence" value="ECO:0007669"/>
    <property type="project" value="UniProtKB-UniRule"/>
</dbReference>
<keyword evidence="2" id="KW-0963">Cytoplasm</keyword>
<comment type="similarity">
    <text evidence="2">Belongs to the YbaB/EbfC family.</text>
</comment>
<dbReference type="HAMAP" id="MF_00274">
    <property type="entry name" value="DNA_YbaB_EbfC"/>
    <property type="match status" value="1"/>
</dbReference>
<name>A0A5C6S238_9BACT</name>
<dbReference type="PIRSF" id="PIRSF004555">
    <property type="entry name" value="UCP004555"/>
    <property type="match status" value="1"/>
</dbReference>
<dbReference type="OrthoDB" id="770949at2"/>
<evidence type="ECO:0000256" key="1">
    <source>
        <dbReference type="ARBA" id="ARBA00023125"/>
    </source>
</evidence>
<comment type="caution">
    <text evidence="4">The sequence shown here is derived from an EMBL/GenBank/DDBJ whole genome shotgun (WGS) entry which is preliminary data.</text>
</comment>
<comment type="subunit">
    <text evidence="2">Homodimer.</text>
</comment>
<proteinExistence type="inferred from homology"/>
<dbReference type="Pfam" id="PF02575">
    <property type="entry name" value="YbaB_DNA_bd"/>
    <property type="match status" value="1"/>
</dbReference>
<evidence type="ECO:0000256" key="2">
    <source>
        <dbReference type="HAMAP-Rule" id="MF_00274"/>
    </source>
</evidence>
<organism evidence="4 5">
    <name type="scientific">Phaeodactylibacter luteus</name>
    <dbReference type="NCBI Taxonomy" id="1564516"/>
    <lineage>
        <taxon>Bacteria</taxon>
        <taxon>Pseudomonadati</taxon>
        <taxon>Bacteroidota</taxon>
        <taxon>Saprospiria</taxon>
        <taxon>Saprospirales</taxon>
        <taxon>Haliscomenobacteraceae</taxon>
        <taxon>Phaeodactylibacter</taxon>
    </lineage>
</organism>
<dbReference type="InterPro" id="IPR036894">
    <property type="entry name" value="YbaB-like_sf"/>
</dbReference>
<dbReference type="AlphaFoldDB" id="A0A5C6S238"/>
<evidence type="ECO:0000313" key="4">
    <source>
        <dbReference type="EMBL" id="TXB67682.1"/>
    </source>
</evidence>
<dbReference type="PANTHER" id="PTHR33449">
    <property type="entry name" value="NUCLEOID-ASSOCIATED PROTEIN YBAB"/>
    <property type="match status" value="1"/>
</dbReference>
<dbReference type="EMBL" id="VOOR01000006">
    <property type="protein sequence ID" value="TXB67682.1"/>
    <property type="molecule type" value="Genomic_DNA"/>
</dbReference>
<comment type="function">
    <text evidence="2">Binds to DNA and alters its conformation. May be involved in regulation of gene expression, nucleoid organization and DNA protection.</text>
</comment>
<dbReference type="SUPFAM" id="SSF82607">
    <property type="entry name" value="YbaB-like"/>
    <property type="match status" value="1"/>
</dbReference>
<keyword evidence="5" id="KW-1185">Reference proteome</keyword>
<evidence type="ECO:0000313" key="5">
    <source>
        <dbReference type="Proteomes" id="UP000321580"/>
    </source>
</evidence>
<dbReference type="InterPro" id="IPR004401">
    <property type="entry name" value="YbaB/EbfC"/>
</dbReference>
<evidence type="ECO:0000256" key="3">
    <source>
        <dbReference type="SAM" id="MobiDB-lite"/>
    </source>
</evidence>
<dbReference type="NCBIfam" id="TIGR00103">
    <property type="entry name" value="DNA_YbaB_EbfC"/>
    <property type="match status" value="1"/>
</dbReference>